<keyword evidence="2" id="KW-0597">Phosphoprotein</keyword>
<evidence type="ECO:0000313" key="9">
    <source>
        <dbReference type="Proteomes" id="UP001159405"/>
    </source>
</evidence>
<dbReference type="PANTHER" id="PTHR46963">
    <property type="entry name" value="SIMILAR TO RIKEN CDNA E130308A19"/>
    <property type="match status" value="1"/>
</dbReference>
<keyword evidence="3" id="KW-0832">Ubl conjugation</keyword>
<accession>A0ABN8SDF8</accession>
<dbReference type="SUPFAM" id="SSF56349">
    <property type="entry name" value="DNA breaking-rejoining enzymes"/>
    <property type="match status" value="1"/>
</dbReference>
<feature type="domain" description="ZMYM2-like/QRICH1 C-terminal" evidence="6">
    <location>
        <begin position="136"/>
        <end position="245"/>
    </location>
</feature>
<evidence type="ECO:0000256" key="4">
    <source>
        <dbReference type="ARBA" id="ARBA00023172"/>
    </source>
</evidence>
<dbReference type="PANTHER" id="PTHR46963:SF2">
    <property type="match status" value="1"/>
</dbReference>
<dbReference type="InterPro" id="IPR013762">
    <property type="entry name" value="Integrase-like_cat_sf"/>
</dbReference>
<dbReference type="InterPro" id="IPR011010">
    <property type="entry name" value="DNA_brk_join_enz"/>
</dbReference>
<reference evidence="8 9" key="1">
    <citation type="submission" date="2022-05" db="EMBL/GenBank/DDBJ databases">
        <authorList>
            <consortium name="Genoscope - CEA"/>
            <person name="William W."/>
        </authorList>
    </citation>
    <scope>NUCLEOTIDE SEQUENCE [LARGE SCALE GENOMIC DNA]</scope>
</reference>
<evidence type="ECO:0000256" key="3">
    <source>
        <dbReference type="ARBA" id="ARBA00022843"/>
    </source>
</evidence>
<dbReference type="Proteomes" id="UP001159405">
    <property type="component" value="Unassembled WGS sequence"/>
</dbReference>
<proteinExistence type="predicted"/>
<feature type="domain" description="QRICH1-like" evidence="7">
    <location>
        <begin position="44"/>
        <end position="132"/>
    </location>
</feature>
<dbReference type="Pfam" id="PF12012">
    <property type="entry name" value="DUF3504"/>
    <property type="match status" value="1"/>
</dbReference>
<feature type="compositionally biased region" description="Basic and acidic residues" evidence="5">
    <location>
        <begin position="173"/>
        <end position="182"/>
    </location>
</feature>
<comment type="caution">
    <text evidence="8">The sequence shown here is derived from an EMBL/GenBank/DDBJ whole genome shotgun (WGS) entry which is preliminary data.</text>
</comment>
<feature type="region of interest" description="Disordered" evidence="5">
    <location>
        <begin position="161"/>
        <end position="185"/>
    </location>
</feature>
<evidence type="ECO:0000256" key="2">
    <source>
        <dbReference type="ARBA" id="ARBA00022553"/>
    </source>
</evidence>
<evidence type="ECO:0000259" key="7">
    <source>
        <dbReference type="Pfam" id="PF25561"/>
    </source>
</evidence>
<dbReference type="InterPro" id="IPR057926">
    <property type="entry name" value="QRICH1_dom"/>
</dbReference>
<dbReference type="EMBL" id="CALNXK010000569">
    <property type="protein sequence ID" value="CAH3187788.1"/>
    <property type="molecule type" value="Genomic_DNA"/>
</dbReference>
<feature type="compositionally biased region" description="Basic and acidic residues" evidence="5">
    <location>
        <begin position="1"/>
        <end position="16"/>
    </location>
</feature>
<evidence type="ECO:0008006" key="10">
    <source>
        <dbReference type="Google" id="ProtNLM"/>
    </source>
</evidence>
<evidence type="ECO:0000256" key="5">
    <source>
        <dbReference type="SAM" id="MobiDB-lite"/>
    </source>
</evidence>
<sequence length="375" mass="42740">MEESVDLHEEAGKENEQTVANLSPAEEATSKDEVEIEKFLQEQKSKNTQYKTKSDLNAWKKFCESLKESRAIENIPANELDLLLSKFFISVRKQNGTEYEPGVLSGFQRSFQRYLHEKGSLINILKDYEFSRDESRKLCWGDVGLASDPETDSEYLVWKSERGSKTRTGQDGGHQRAFEPKAHASNNKSRCPVEFYKAFRSHRPEAMLEPDAPFYLAINHRRKPNDKVWYLDRHLGKNEIGKFLKDAFTAGKLDDTNKKKVSNHSVRKTSVGRLLEADVQPNFVAQLSGHKNLKSLDSYHSASLKRQREMSAILNREPGTSAQSEENQVSTSTTTQQNVFTVQQMQFLPERILTSSKVAHLTSTFSAVIDRRSQG</sequence>
<keyword evidence="4" id="KW-0233">DNA recombination</keyword>
<gene>
    <name evidence="8" type="ORF">PLOB_00038227</name>
</gene>
<name>A0ABN8SDF8_9CNID</name>
<evidence type="ECO:0000256" key="1">
    <source>
        <dbReference type="ARBA" id="ARBA00022499"/>
    </source>
</evidence>
<dbReference type="Gene3D" id="1.10.443.10">
    <property type="entry name" value="Intergrase catalytic core"/>
    <property type="match status" value="1"/>
</dbReference>
<feature type="region of interest" description="Disordered" evidence="5">
    <location>
        <begin position="1"/>
        <end position="33"/>
    </location>
</feature>
<dbReference type="Pfam" id="PF25561">
    <property type="entry name" value="QRICH1"/>
    <property type="match status" value="1"/>
</dbReference>
<evidence type="ECO:0000259" key="6">
    <source>
        <dbReference type="Pfam" id="PF12012"/>
    </source>
</evidence>
<evidence type="ECO:0000313" key="8">
    <source>
        <dbReference type="EMBL" id="CAH3187788.1"/>
    </source>
</evidence>
<organism evidence="8 9">
    <name type="scientific">Porites lobata</name>
    <dbReference type="NCBI Taxonomy" id="104759"/>
    <lineage>
        <taxon>Eukaryota</taxon>
        <taxon>Metazoa</taxon>
        <taxon>Cnidaria</taxon>
        <taxon>Anthozoa</taxon>
        <taxon>Hexacorallia</taxon>
        <taxon>Scleractinia</taxon>
        <taxon>Fungiina</taxon>
        <taxon>Poritidae</taxon>
        <taxon>Porites</taxon>
    </lineage>
</organism>
<dbReference type="InterPro" id="IPR021893">
    <property type="entry name" value="ZMYM2-like_C"/>
</dbReference>
<keyword evidence="1" id="KW-1017">Isopeptide bond</keyword>
<dbReference type="InterPro" id="IPR042838">
    <property type="entry name" value="KIAA1958"/>
</dbReference>
<keyword evidence="9" id="KW-1185">Reference proteome</keyword>
<protein>
    <recommendedName>
        <fullName evidence="10">Zinc finger MYM-type 2-like</fullName>
    </recommendedName>
</protein>